<gene>
    <name evidence="2" type="ORF">SAMN05444008_102252</name>
</gene>
<accession>A0A1M4VFW4</accession>
<evidence type="ECO:0000313" key="3">
    <source>
        <dbReference type="Proteomes" id="UP000184368"/>
    </source>
</evidence>
<dbReference type="Proteomes" id="UP000184368">
    <property type="component" value="Unassembled WGS sequence"/>
</dbReference>
<evidence type="ECO:0000256" key="1">
    <source>
        <dbReference type="SAM" id="SignalP"/>
    </source>
</evidence>
<name>A0A1M4VFW4_9BACT</name>
<feature type="chain" id="PRO_5012612342" description="Outer membrane protein beta-barrel domain-containing protein" evidence="1">
    <location>
        <begin position="21"/>
        <end position="196"/>
    </location>
</feature>
<dbReference type="InterPro" id="IPR011250">
    <property type="entry name" value="OMP/PagP_B-barrel"/>
</dbReference>
<keyword evidence="1" id="KW-0732">Signal</keyword>
<dbReference type="OrthoDB" id="1522982at2"/>
<dbReference type="AlphaFoldDB" id="A0A1M4VFW4"/>
<protein>
    <recommendedName>
        <fullName evidence="4">Outer membrane protein beta-barrel domain-containing protein</fullName>
    </recommendedName>
</protein>
<keyword evidence="3" id="KW-1185">Reference proteome</keyword>
<proteinExistence type="predicted"/>
<feature type="signal peptide" evidence="1">
    <location>
        <begin position="1"/>
        <end position="20"/>
    </location>
</feature>
<organism evidence="2 3">
    <name type="scientific">Cnuella takakiae</name>
    <dbReference type="NCBI Taxonomy" id="1302690"/>
    <lineage>
        <taxon>Bacteria</taxon>
        <taxon>Pseudomonadati</taxon>
        <taxon>Bacteroidota</taxon>
        <taxon>Chitinophagia</taxon>
        <taxon>Chitinophagales</taxon>
        <taxon>Chitinophagaceae</taxon>
        <taxon>Cnuella</taxon>
    </lineage>
</organism>
<evidence type="ECO:0000313" key="2">
    <source>
        <dbReference type="EMBL" id="SHE67818.1"/>
    </source>
</evidence>
<reference evidence="2 3" key="1">
    <citation type="submission" date="2016-11" db="EMBL/GenBank/DDBJ databases">
        <authorList>
            <person name="Jaros S."/>
            <person name="Januszkiewicz K."/>
            <person name="Wedrychowicz H."/>
        </authorList>
    </citation>
    <scope>NUCLEOTIDE SEQUENCE [LARGE SCALE GENOMIC DNA]</scope>
    <source>
        <strain evidence="2 3">DSM 26897</strain>
    </source>
</reference>
<sequence length="196" mass="20982">MKSSLLLFCCLLGSFFQVKAQETTTAAPSIRPANFGFGISLFDFTTASRIRQNSLSSIINSKQGAKIDDMAPGVSISYVKGIQPRLDFAASFSYASGRVYLQQSPNTARSSSFVVADASVQAKLLPEGFFMNPFVSGGVGVTVTQGYYGAILPLGAGFRFQITDEAAITLQSQYRVAVTESAGYHFVHGISIFGKL</sequence>
<dbReference type="EMBL" id="FQUO01000002">
    <property type="protein sequence ID" value="SHE67818.1"/>
    <property type="molecule type" value="Genomic_DNA"/>
</dbReference>
<dbReference type="RefSeq" id="WP_073039941.1">
    <property type="nucleotide sequence ID" value="NZ_FQUO01000002.1"/>
</dbReference>
<dbReference type="SUPFAM" id="SSF56925">
    <property type="entry name" value="OMPA-like"/>
    <property type="match status" value="1"/>
</dbReference>
<evidence type="ECO:0008006" key="4">
    <source>
        <dbReference type="Google" id="ProtNLM"/>
    </source>
</evidence>